<dbReference type="Gene3D" id="3.10.129.10">
    <property type="entry name" value="Hotdog Thioesterase"/>
    <property type="match status" value="1"/>
</dbReference>
<evidence type="ECO:0000256" key="1">
    <source>
        <dbReference type="SAM" id="MobiDB-lite"/>
    </source>
</evidence>
<dbReference type="OrthoDB" id="3471936at2"/>
<comment type="caution">
    <text evidence="3">The sequence shown here is derived from an EMBL/GenBank/DDBJ whole genome shotgun (WGS) entry which is preliminary data.</text>
</comment>
<feature type="domain" description="FAS1-like dehydratase" evidence="2">
    <location>
        <begin position="15"/>
        <end position="156"/>
    </location>
</feature>
<proteinExistence type="predicted"/>
<dbReference type="InterPro" id="IPR039569">
    <property type="entry name" value="FAS1-like_DH_region"/>
</dbReference>
<gene>
    <name evidence="3" type="ORF">GKO32_24220</name>
</gene>
<dbReference type="Pfam" id="PF13452">
    <property type="entry name" value="FAS1_DH_region"/>
    <property type="match status" value="1"/>
</dbReference>
<dbReference type="InterPro" id="IPR029069">
    <property type="entry name" value="HotDog_dom_sf"/>
</dbReference>
<protein>
    <recommendedName>
        <fullName evidence="2">FAS1-like dehydratase domain-containing protein</fullName>
    </recommendedName>
</protein>
<dbReference type="AlphaFoldDB" id="A0A6N7YVF2"/>
<keyword evidence="4" id="KW-1185">Reference proteome</keyword>
<dbReference type="Proteomes" id="UP000440096">
    <property type="component" value="Unassembled WGS sequence"/>
</dbReference>
<dbReference type="SUPFAM" id="SSF54637">
    <property type="entry name" value="Thioesterase/thiol ester dehydrase-isomerase"/>
    <property type="match status" value="1"/>
</dbReference>
<evidence type="ECO:0000259" key="2">
    <source>
        <dbReference type="Pfam" id="PF13452"/>
    </source>
</evidence>
<dbReference type="RefSeq" id="WP_154759193.1">
    <property type="nucleotide sequence ID" value="NZ_WMBA01000042.1"/>
</dbReference>
<reference evidence="3 4" key="1">
    <citation type="submission" date="2019-11" db="EMBL/GenBank/DDBJ databases">
        <title>Draft genome of Amycolatopsis RM579.</title>
        <authorList>
            <person name="Duangmal K."/>
            <person name="Mingma R."/>
        </authorList>
    </citation>
    <scope>NUCLEOTIDE SEQUENCE [LARGE SCALE GENOMIC DNA]</scope>
    <source>
        <strain evidence="3 4">RM579</strain>
    </source>
</reference>
<feature type="region of interest" description="Disordered" evidence="1">
    <location>
        <begin position="76"/>
        <end position="98"/>
    </location>
</feature>
<evidence type="ECO:0000313" key="4">
    <source>
        <dbReference type="Proteomes" id="UP000440096"/>
    </source>
</evidence>
<accession>A0A6N7YVF2</accession>
<dbReference type="CDD" id="cd03441">
    <property type="entry name" value="R_hydratase_like"/>
    <property type="match status" value="1"/>
</dbReference>
<name>A0A6N7YVF2_9PSEU</name>
<sequence length="167" mass="17733">MTDSLSTAQETIAGQIGHPVELALGPVDAVSAQRFAMASADDNPLYFSAEAASAAGYSGIPVPPLYLSSMREWGPGTPGDRLQADGTTTSDVGRPDEPGLRVLGGGQRLEFKADVLVDMPLSATFEVLDVRRRDGRSGEMLVVEVSREYRTAAGEIAVVCHESRIVR</sequence>
<dbReference type="EMBL" id="WMBA01000042">
    <property type="protein sequence ID" value="MTD57057.1"/>
    <property type="molecule type" value="Genomic_DNA"/>
</dbReference>
<organism evidence="3 4">
    <name type="scientific">Amycolatopsis pithecellobii</name>
    <dbReference type="NCBI Taxonomy" id="664692"/>
    <lineage>
        <taxon>Bacteria</taxon>
        <taxon>Bacillati</taxon>
        <taxon>Actinomycetota</taxon>
        <taxon>Actinomycetes</taxon>
        <taxon>Pseudonocardiales</taxon>
        <taxon>Pseudonocardiaceae</taxon>
        <taxon>Amycolatopsis</taxon>
    </lineage>
</organism>
<evidence type="ECO:0000313" key="3">
    <source>
        <dbReference type="EMBL" id="MTD57057.1"/>
    </source>
</evidence>